<feature type="domain" description="TAF1C beta-propeller" evidence="2">
    <location>
        <begin position="339"/>
        <end position="424"/>
    </location>
</feature>
<feature type="region of interest" description="Disordered" evidence="1">
    <location>
        <begin position="858"/>
        <end position="895"/>
    </location>
</feature>
<sequence>MELPPFYFSDMPVPPSKSVQQCHFYDTNKRANIPPIRDAYLESVLDPGSMTFKYALTAAHRGRVLRPLSTCLPFGSPNRVANLQDLCSGTMPFAVQAQQWLRDGARRKPVGRPRTGKRAKINSTGRQPDDADDADEFDEPAADRTCSEAANNRQAFDDLDSDQEVEDYTDVDPLVPFARLPAMPDYRCFKPYNRDKDRIEGQAKRATIHTGFTRLPALNSPINWWYSGGAVSYLPTAPQNGFLLHAVSGALSRVAAIPISLTDERSFQRIVRTEREPMVPVQAKTSIYQIESQLVEGDSEAFVYARLPDEVMAMRLDTSAENAQLTVKEYVTRTANYDYLTHLAASPYIPGEFLTVSYLGDVKFQAVGARDSILEFNIADMELKRAARYGWTGCYFGAHPRNLCVATPCAVEVFDGRMGATNSNAQLRLLFKGKTPETIANDITAACLFTGRDSYNVIATTREILVVDSRYTTAPVLRYPSQATTAPAYLRTLTDAATATDFILTGSQMSQQVQCFELDLAGVLVEGSGGSSAASAPRIATLPLLTATPRQLIAQAHQSDIWVEFSVRSRLTKPIIGMEAVMQPNGNGFTSVVISALGDLFLQPFETVDSATYDSDGVAAYSSVEFGGKLRKQERRHLRNWLAAADDEVMDRTRKDFAQPFRPTVECRVGEESMAMAEKCSAGEARKPNKLCRICCPNRAPDEDDQFVDDDAVCPRCHSRVKTDMVRRSTGDNNRFLWVEENEKAAPIPLDRTLLRGDRLREMALTNRVLWKVLTQCYHEDIPTSQLKPESREVLPPVENSQRTQVSSTERQQEIIRTILQRGSIDRVSPDFPRTNRVGELPETNGFLLRDPIMVSTQNDSQEATVPPVHEQPSVMAEKSAAKKPPKKPKRMSGF</sequence>
<evidence type="ECO:0000259" key="2">
    <source>
        <dbReference type="Pfam" id="PF20641"/>
    </source>
</evidence>
<dbReference type="PANTHER" id="PTHR15319">
    <property type="entry name" value="TATA BOX-BINDING PROTEIN ASSOCIATED FACTOR RNA POLYMERASE I SUBUNIT C"/>
    <property type="match status" value="1"/>
</dbReference>
<dbReference type="EMBL" id="MTYJ01000179">
    <property type="protein sequence ID" value="OWA50004.1"/>
    <property type="molecule type" value="Genomic_DNA"/>
</dbReference>
<evidence type="ECO:0000313" key="3">
    <source>
        <dbReference type="EMBL" id="OWA50004.1"/>
    </source>
</evidence>
<dbReference type="PANTHER" id="PTHR15319:SF1">
    <property type="entry name" value="TATA BOX-BINDING PROTEIN-ASSOCIATED FACTOR RNA POLYMERASE I SUBUNIT C"/>
    <property type="match status" value="1"/>
</dbReference>
<keyword evidence="4" id="KW-1185">Reference proteome</keyword>
<gene>
    <name evidence="3" type="ORF">BV898_14535</name>
</gene>
<dbReference type="OrthoDB" id="2382881at2759"/>
<evidence type="ECO:0000313" key="4">
    <source>
        <dbReference type="Proteomes" id="UP000192578"/>
    </source>
</evidence>
<dbReference type="Proteomes" id="UP000192578">
    <property type="component" value="Unassembled WGS sequence"/>
</dbReference>
<feature type="region of interest" description="Disordered" evidence="1">
    <location>
        <begin position="102"/>
        <end position="147"/>
    </location>
</feature>
<feature type="compositionally biased region" description="Acidic residues" evidence="1">
    <location>
        <begin position="130"/>
        <end position="140"/>
    </location>
</feature>
<dbReference type="AlphaFoldDB" id="A0A9X6NIJ6"/>
<dbReference type="InterPro" id="IPR049087">
    <property type="entry name" value="TAF1C_beta-prop"/>
</dbReference>
<organism evidence="3 4">
    <name type="scientific">Hypsibius exemplaris</name>
    <name type="common">Freshwater tardigrade</name>
    <dbReference type="NCBI Taxonomy" id="2072580"/>
    <lineage>
        <taxon>Eukaryota</taxon>
        <taxon>Metazoa</taxon>
        <taxon>Ecdysozoa</taxon>
        <taxon>Tardigrada</taxon>
        <taxon>Eutardigrada</taxon>
        <taxon>Parachela</taxon>
        <taxon>Hypsibioidea</taxon>
        <taxon>Hypsibiidae</taxon>
        <taxon>Hypsibius</taxon>
    </lineage>
</organism>
<protein>
    <recommendedName>
        <fullName evidence="2">TAF1C beta-propeller domain-containing protein</fullName>
    </recommendedName>
</protein>
<reference evidence="4" key="1">
    <citation type="submission" date="2017-01" db="EMBL/GenBank/DDBJ databases">
        <title>Comparative genomics of anhydrobiosis in the tardigrade Hypsibius dujardini.</title>
        <authorList>
            <person name="Yoshida Y."/>
            <person name="Koutsovoulos G."/>
            <person name="Laetsch D."/>
            <person name="Stevens L."/>
            <person name="Kumar S."/>
            <person name="Horikawa D."/>
            <person name="Ishino K."/>
            <person name="Komine S."/>
            <person name="Tomita M."/>
            <person name="Blaxter M."/>
            <person name="Arakawa K."/>
        </authorList>
    </citation>
    <scope>NUCLEOTIDE SEQUENCE [LARGE SCALE GENOMIC DNA]</scope>
    <source>
        <strain evidence="4">Z151</strain>
    </source>
</reference>
<feature type="compositionally biased region" description="Basic residues" evidence="1">
    <location>
        <begin position="882"/>
        <end position="895"/>
    </location>
</feature>
<name>A0A9X6NIJ6_HYPEX</name>
<accession>A0A9X6NIJ6</accession>
<proteinExistence type="predicted"/>
<comment type="caution">
    <text evidence="3">The sequence shown here is derived from an EMBL/GenBank/DDBJ whole genome shotgun (WGS) entry which is preliminary data.</text>
</comment>
<feature type="compositionally biased region" description="Basic residues" evidence="1">
    <location>
        <begin position="105"/>
        <end position="120"/>
    </location>
</feature>
<dbReference type="InterPro" id="IPR038801">
    <property type="entry name" value="TAF1C"/>
</dbReference>
<dbReference type="GO" id="GO:0001164">
    <property type="term" value="F:RNA polymerase I core promoter sequence-specific DNA binding"/>
    <property type="evidence" value="ECO:0007669"/>
    <property type="project" value="TreeGrafter"/>
</dbReference>
<dbReference type="Pfam" id="PF20641">
    <property type="entry name" value="TAF1C_beta-prop"/>
    <property type="match status" value="1"/>
</dbReference>
<evidence type="ECO:0000256" key="1">
    <source>
        <dbReference type="SAM" id="MobiDB-lite"/>
    </source>
</evidence>
<dbReference type="GO" id="GO:0001650">
    <property type="term" value="C:fibrillar center"/>
    <property type="evidence" value="ECO:0007669"/>
    <property type="project" value="TreeGrafter"/>
</dbReference>